<protein>
    <submittedName>
        <fullName evidence="2">Uncharacterized protein</fullName>
    </submittedName>
</protein>
<feature type="coiled-coil region" evidence="1">
    <location>
        <begin position="25"/>
        <end position="52"/>
    </location>
</feature>
<dbReference type="PROSITE" id="PS51257">
    <property type="entry name" value="PROKAR_LIPOPROTEIN"/>
    <property type="match status" value="1"/>
</dbReference>
<evidence type="ECO:0000256" key="1">
    <source>
        <dbReference type="SAM" id="Coils"/>
    </source>
</evidence>
<sequence>MIKVAVSISALFLTLGLLSGCGKNETEVQEAAQAAEEKVTQAAEEATAVEAKVEEEAAKQEA</sequence>
<gene>
    <name evidence="2" type="ORF">HELGO_WM35914</name>
</gene>
<accession>A0A6S6SYC6</accession>
<dbReference type="AlphaFoldDB" id="A0A6S6SYC6"/>
<proteinExistence type="predicted"/>
<feature type="non-terminal residue" evidence="2">
    <location>
        <position position="62"/>
    </location>
</feature>
<keyword evidence="1" id="KW-0175">Coiled coil</keyword>
<organism evidence="2">
    <name type="scientific">uncultured Thiotrichaceae bacterium</name>
    <dbReference type="NCBI Taxonomy" id="298394"/>
    <lineage>
        <taxon>Bacteria</taxon>
        <taxon>Pseudomonadati</taxon>
        <taxon>Pseudomonadota</taxon>
        <taxon>Gammaproteobacteria</taxon>
        <taxon>Thiotrichales</taxon>
        <taxon>Thiotrichaceae</taxon>
        <taxon>environmental samples</taxon>
    </lineage>
</organism>
<reference evidence="2" key="1">
    <citation type="submission" date="2020-01" db="EMBL/GenBank/DDBJ databases">
        <authorList>
            <person name="Meier V. D."/>
            <person name="Meier V D."/>
        </authorList>
    </citation>
    <scope>NUCLEOTIDE SEQUENCE</scope>
    <source>
        <strain evidence="2">HLG_WM_MAG_08</strain>
    </source>
</reference>
<dbReference type="EMBL" id="CACVAV010000152">
    <property type="protein sequence ID" value="CAA6809665.1"/>
    <property type="molecule type" value="Genomic_DNA"/>
</dbReference>
<name>A0A6S6SYC6_9GAMM</name>
<evidence type="ECO:0000313" key="2">
    <source>
        <dbReference type="EMBL" id="CAA6809665.1"/>
    </source>
</evidence>